<comment type="caution">
    <text evidence="1">The sequence shown here is derived from an EMBL/GenBank/DDBJ whole genome shotgun (WGS) entry which is preliminary data.</text>
</comment>
<dbReference type="Proteomes" id="UP000076858">
    <property type="component" value="Unassembled WGS sequence"/>
</dbReference>
<organism evidence="1 2">
    <name type="scientific">Daphnia magna</name>
    <dbReference type="NCBI Taxonomy" id="35525"/>
    <lineage>
        <taxon>Eukaryota</taxon>
        <taxon>Metazoa</taxon>
        <taxon>Ecdysozoa</taxon>
        <taxon>Arthropoda</taxon>
        <taxon>Crustacea</taxon>
        <taxon>Branchiopoda</taxon>
        <taxon>Diplostraca</taxon>
        <taxon>Cladocera</taxon>
        <taxon>Anomopoda</taxon>
        <taxon>Daphniidae</taxon>
        <taxon>Daphnia</taxon>
    </lineage>
</organism>
<proteinExistence type="predicted"/>
<name>A0A164U1K5_9CRUS</name>
<reference evidence="1 2" key="1">
    <citation type="submission" date="2016-03" db="EMBL/GenBank/DDBJ databases">
        <title>EvidentialGene: Evidence-directed Construction of Genes on Genomes.</title>
        <authorList>
            <person name="Gilbert D.G."/>
            <person name="Choi J.-H."/>
            <person name="Mockaitis K."/>
            <person name="Colbourne J."/>
            <person name="Pfrender M."/>
        </authorList>
    </citation>
    <scope>NUCLEOTIDE SEQUENCE [LARGE SCALE GENOMIC DNA]</scope>
    <source>
        <strain evidence="1 2">Xinb3</strain>
        <tissue evidence="1">Complete organism</tissue>
    </source>
</reference>
<evidence type="ECO:0000313" key="2">
    <source>
        <dbReference type="Proteomes" id="UP000076858"/>
    </source>
</evidence>
<protein>
    <submittedName>
        <fullName evidence="1">Uncharacterized protein</fullName>
    </submittedName>
</protein>
<gene>
    <name evidence="1" type="ORF">APZ42_024433</name>
</gene>
<evidence type="ECO:0000313" key="1">
    <source>
        <dbReference type="EMBL" id="KZS10972.1"/>
    </source>
</evidence>
<sequence length="53" mass="6290">MTRLEFLLRMEQVDKEPTIKCLPLIIDNVNLHSAFQMRKVIRPRCVCVCMSRI</sequence>
<dbReference type="EMBL" id="LRGB01001637">
    <property type="protein sequence ID" value="KZS10972.1"/>
    <property type="molecule type" value="Genomic_DNA"/>
</dbReference>
<keyword evidence="2" id="KW-1185">Reference proteome</keyword>
<dbReference type="AlphaFoldDB" id="A0A164U1K5"/>
<accession>A0A164U1K5</accession>